<feature type="region of interest" description="Disordered" evidence="1">
    <location>
        <begin position="547"/>
        <end position="571"/>
    </location>
</feature>
<evidence type="ECO:0000313" key="2">
    <source>
        <dbReference type="EMBL" id="RFM31929.1"/>
    </source>
</evidence>
<dbReference type="Proteomes" id="UP000261174">
    <property type="component" value="Unassembled WGS sequence"/>
</dbReference>
<dbReference type="GO" id="GO:0016020">
    <property type="term" value="C:membrane"/>
    <property type="evidence" value="ECO:0007669"/>
    <property type="project" value="InterPro"/>
</dbReference>
<dbReference type="OrthoDB" id="5726170at2"/>
<keyword evidence="3" id="KW-1185">Reference proteome</keyword>
<dbReference type="GO" id="GO:0005509">
    <property type="term" value="F:calcium ion binding"/>
    <property type="evidence" value="ECO:0007669"/>
    <property type="project" value="InterPro"/>
</dbReference>
<dbReference type="InterPro" id="IPR015919">
    <property type="entry name" value="Cadherin-like_sf"/>
</dbReference>
<organism evidence="2 3">
    <name type="scientific">Chitinophaga silvisoli</name>
    <dbReference type="NCBI Taxonomy" id="2291814"/>
    <lineage>
        <taxon>Bacteria</taxon>
        <taxon>Pseudomonadati</taxon>
        <taxon>Bacteroidota</taxon>
        <taxon>Chitinophagia</taxon>
        <taxon>Chitinophagales</taxon>
        <taxon>Chitinophagaceae</taxon>
        <taxon>Chitinophaga</taxon>
    </lineage>
</organism>
<feature type="compositionally biased region" description="Polar residues" evidence="1">
    <location>
        <begin position="465"/>
        <end position="482"/>
    </location>
</feature>
<dbReference type="NCBIfam" id="NF012211">
    <property type="entry name" value="tand_rpt_95"/>
    <property type="match status" value="8"/>
</dbReference>
<dbReference type="RefSeq" id="WP_116856402.1">
    <property type="nucleotide sequence ID" value="NZ_QTJV01000011.1"/>
</dbReference>
<evidence type="ECO:0000313" key="3">
    <source>
        <dbReference type="Proteomes" id="UP000261174"/>
    </source>
</evidence>
<dbReference type="Pfam" id="PF13585">
    <property type="entry name" value="CHU_C"/>
    <property type="match status" value="1"/>
</dbReference>
<dbReference type="EMBL" id="QTJV01000011">
    <property type="protein sequence ID" value="RFM31929.1"/>
    <property type="molecule type" value="Genomic_DNA"/>
</dbReference>
<dbReference type="Pfam" id="PF17963">
    <property type="entry name" value="Big_9"/>
    <property type="match status" value="8"/>
</dbReference>
<comment type="caution">
    <text evidence="2">The sequence shown here is derived from an EMBL/GenBank/DDBJ whole genome shotgun (WGS) entry which is preliminary data.</text>
</comment>
<feature type="region of interest" description="Disordered" evidence="1">
    <location>
        <begin position="451"/>
        <end position="486"/>
    </location>
</feature>
<feature type="region of interest" description="Disordered" evidence="1">
    <location>
        <begin position="356"/>
        <end position="390"/>
    </location>
</feature>
<sequence>TDAIGNVLTNDTDPEGNALTASLITAPVHGTVVLNADGSFTYTPNKDFNGLDSLKYKVCDNGTPSLCDTAVVKFTIAPVNDEPVVTGGNTTTTEQNKPVKDTLVANDPDGDPLTYSKGDDPAHGSVVVDGDGTYTYTPTPGYTGNDTFTIIVDDGTGNPKTVTVTVTVTPPTTTNNPPVVTGGYDINTEQDKPVIDTLVANDPDGDPLTYSKGSDPAHGSVNVNTDGTYTYTPEPGYTGTDTFTIIVDDGHGDPKTVTVTVTVTPPNKAPVITGGETNTTEQGKPVSGTVTATDPDGDPITFEKGNDPAHGTVVVNADGTYTNTPEPGYTGDDTFTVIVKDDKGNETVVTVDVTVTPSTPPNQAPVITGGETNTTEQGKPVSGTVTATDPDGDPITFDKGNDPAHGTVVVNADGTYTYTPEPGYTGDDTFTVIVKDDKGNETVVTVDVTVTPSTPPNQAPVITGGETTSTEQGKPVSGTVTATDPDGDPITFEKGNDPAHGTVVVNADGTYTYTPEPGYTGNDTFTIIVKDDKGNETEVTVNVTVTPPNQAPVVTGGETLTTEQDKPGTGTMTATDPEGGPLTFEKGGDPAHGSVVVNADGTYTYTPEPGYTGNDTFTIIVKDDKGKTTTVAVSVTVTPDNSNNPVAVDDSVTVIANTPLDIDVLANDSAGTSTFETGSITIIDQPAHGSVVVNSNGTVTYTPATGYTGDDTFTYQVKTADGKTTNTATVRISALFAEITVPTLFTPNGDGRNDVFEIRGLSQYAETELIIVNRWGNEVYRQKNYQNTWKGDGLNEGTYFYLLRIKRTASSGWEVIKGYTTLVRNFNN</sequence>
<accession>A0A3E1NVI2</accession>
<evidence type="ECO:0000256" key="1">
    <source>
        <dbReference type="SAM" id="MobiDB-lite"/>
    </source>
</evidence>
<name>A0A3E1NVI2_9BACT</name>
<feature type="compositionally biased region" description="Polar residues" evidence="1">
    <location>
        <begin position="370"/>
        <end position="387"/>
    </location>
</feature>
<dbReference type="NCBIfam" id="TIGR01965">
    <property type="entry name" value="VCBS_repeat"/>
    <property type="match status" value="3"/>
</dbReference>
<reference evidence="2 3" key="1">
    <citation type="submission" date="2018-08" db="EMBL/GenBank/DDBJ databases">
        <title>Chitinophaga sp. K20C18050901, a novel bacterium isolated from forest soil.</title>
        <authorList>
            <person name="Wang C."/>
        </authorList>
    </citation>
    <scope>NUCLEOTIDE SEQUENCE [LARGE SCALE GENOMIC DNA]</scope>
    <source>
        <strain evidence="2 3">K20C18050901</strain>
    </source>
</reference>
<dbReference type="SUPFAM" id="SSF49313">
    <property type="entry name" value="Cadherin-like"/>
    <property type="match status" value="2"/>
</dbReference>
<dbReference type="InterPro" id="IPR026341">
    <property type="entry name" value="T9SS_type_B"/>
</dbReference>
<feature type="region of interest" description="Disordered" evidence="1">
    <location>
        <begin position="267"/>
        <end position="295"/>
    </location>
</feature>
<proteinExistence type="predicted"/>
<feature type="compositionally biased region" description="Polar residues" evidence="1">
    <location>
        <begin position="275"/>
        <end position="292"/>
    </location>
</feature>
<protein>
    <submittedName>
        <fullName evidence="2">Tandem-95 repeat protein</fullName>
    </submittedName>
</protein>
<feature type="non-terminal residue" evidence="2">
    <location>
        <position position="1"/>
    </location>
</feature>
<gene>
    <name evidence="2" type="ORF">DXN04_26360</name>
</gene>
<dbReference type="InterPro" id="IPR010221">
    <property type="entry name" value="VCBS_dom"/>
</dbReference>
<dbReference type="NCBIfam" id="TIGR04131">
    <property type="entry name" value="Bac_Flav_CTERM"/>
    <property type="match status" value="1"/>
</dbReference>
<dbReference type="AlphaFoldDB" id="A0A3E1NVI2"/>
<dbReference type="Gene3D" id="2.60.40.3440">
    <property type="match status" value="8"/>
</dbReference>